<evidence type="ECO:0000313" key="3">
    <source>
        <dbReference type="Proteomes" id="UP000649829"/>
    </source>
</evidence>
<evidence type="ECO:0000313" key="2">
    <source>
        <dbReference type="EMBL" id="GGM03786.1"/>
    </source>
</evidence>
<organism evidence="2 3">
    <name type="scientific">Pseudooceanicola nanhaiensis</name>
    <dbReference type="NCBI Taxonomy" id="375761"/>
    <lineage>
        <taxon>Bacteria</taxon>
        <taxon>Pseudomonadati</taxon>
        <taxon>Pseudomonadota</taxon>
        <taxon>Alphaproteobacteria</taxon>
        <taxon>Rhodobacterales</taxon>
        <taxon>Paracoccaceae</taxon>
        <taxon>Pseudooceanicola</taxon>
    </lineage>
</organism>
<proteinExistence type="predicted"/>
<accession>A0A917SYF8</accession>
<evidence type="ECO:0000256" key="1">
    <source>
        <dbReference type="SAM" id="MobiDB-lite"/>
    </source>
</evidence>
<dbReference type="Proteomes" id="UP000649829">
    <property type="component" value="Unassembled WGS sequence"/>
</dbReference>
<keyword evidence="3" id="KW-1185">Reference proteome</keyword>
<gene>
    <name evidence="2" type="ORF">GCM10011534_26920</name>
</gene>
<comment type="caution">
    <text evidence="2">The sequence shown here is derived from an EMBL/GenBank/DDBJ whole genome shotgun (WGS) entry which is preliminary data.</text>
</comment>
<reference evidence="2" key="2">
    <citation type="submission" date="2020-09" db="EMBL/GenBank/DDBJ databases">
        <authorList>
            <person name="Sun Q."/>
            <person name="Zhou Y."/>
        </authorList>
    </citation>
    <scope>NUCLEOTIDE SEQUENCE</scope>
    <source>
        <strain evidence="2">CGMCC 1.6293</strain>
    </source>
</reference>
<feature type="region of interest" description="Disordered" evidence="1">
    <location>
        <begin position="24"/>
        <end position="59"/>
    </location>
</feature>
<name>A0A917SYF8_9RHOB</name>
<protein>
    <submittedName>
        <fullName evidence="2">Uncharacterized protein</fullName>
    </submittedName>
</protein>
<dbReference type="EMBL" id="BMLF01000002">
    <property type="protein sequence ID" value="GGM03786.1"/>
    <property type="molecule type" value="Genomic_DNA"/>
</dbReference>
<sequence length="83" mass="8480">MAPGAGEGEVVPKPLDHAVGRQLRRADPGGGLLPGAAARTGAPRSGTARQGCDGAGGPRRVTEARQFRAITCSIHGTKFETFV</sequence>
<dbReference type="AlphaFoldDB" id="A0A917SYF8"/>
<reference evidence="2" key="1">
    <citation type="journal article" date="2014" name="Int. J. Syst. Evol. Microbiol.">
        <title>Complete genome sequence of Corynebacterium casei LMG S-19264T (=DSM 44701T), isolated from a smear-ripened cheese.</title>
        <authorList>
            <consortium name="US DOE Joint Genome Institute (JGI-PGF)"/>
            <person name="Walter F."/>
            <person name="Albersmeier A."/>
            <person name="Kalinowski J."/>
            <person name="Ruckert C."/>
        </authorList>
    </citation>
    <scope>NUCLEOTIDE SEQUENCE</scope>
    <source>
        <strain evidence="2">CGMCC 1.6293</strain>
    </source>
</reference>
<feature type="compositionally biased region" description="Low complexity" evidence="1">
    <location>
        <begin position="34"/>
        <end position="49"/>
    </location>
</feature>